<dbReference type="InterPro" id="IPR042193">
    <property type="entry name" value="FHIPEP_3"/>
</dbReference>
<dbReference type="Proteomes" id="UP000216207">
    <property type="component" value="Unassembled WGS sequence"/>
</dbReference>
<dbReference type="PANTHER" id="PTHR30161:SF1">
    <property type="entry name" value="FLAGELLAR BIOSYNTHESIS PROTEIN FLHA-RELATED"/>
    <property type="match status" value="1"/>
</dbReference>
<dbReference type="InterPro" id="IPR006301">
    <property type="entry name" value="FlhA"/>
</dbReference>
<dbReference type="PRINTS" id="PR00949">
    <property type="entry name" value="TYPE3IMAPROT"/>
</dbReference>
<keyword evidence="3 7" id="KW-1003">Cell membrane</keyword>
<dbReference type="InterPro" id="IPR001712">
    <property type="entry name" value="T3SS_FHIPEP"/>
</dbReference>
<evidence type="ECO:0000256" key="1">
    <source>
        <dbReference type="ARBA" id="ARBA00004651"/>
    </source>
</evidence>
<evidence type="ECO:0000256" key="5">
    <source>
        <dbReference type="ARBA" id="ARBA00022989"/>
    </source>
</evidence>
<accession>A0A268P4A5</accession>
<dbReference type="EMBL" id="NPCC01000005">
    <property type="protein sequence ID" value="PAE90145.1"/>
    <property type="molecule type" value="Genomic_DNA"/>
</dbReference>
<dbReference type="PROSITE" id="PS00994">
    <property type="entry name" value="FHIPEP"/>
    <property type="match status" value="1"/>
</dbReference>
<reference evidence="8 9" key="1">
    <citation type="submission" date="2017-07" db="EMBL/GenBank/DDBJ databases">
        <title>Isolation and whole genome analysis of endospore-forming bacteria from heroin.</title>
        <authorList>
            <person name="Kalinowski J."/>
            <person name="Ahrens B."/>
            <person name="Al-Dilaimi A."/>
            <person name="Winkler A."/>
            <person name="Wibberg D."/>
            <person name="Schleenbecker U."/>
            <person name="Ruckert C."/>
            <person name="Wolfel R."/>
            <person name="Grass G."/>
        </authorList>
    </citation>
    <scope>NUCLEOTIDE SEQUENCE [LARGE SCALE GENOMIC DNA]</scope>
    <source>
        <strain evidence="8 9">7539</strain>
    </source>
</reference>
<dbReference type="InterPro" id="IPR042196">
    <property type="entry name" value="FHIPEP_4"/>
</dbReference>
<keyword evidence="7" id="KW-0653">Protein transport</keyword>
<organism evidence="8 9">
    <name type="scientific">Shouchella clausii</name>
    <name type="common">Alkalihalobacillus clausii</name>
    <dbReference type="NCBI Taxonomy" id="79880"/>
    <lineage>
        <taxon>Bacteria</taxon>
        <taxon>Bacillati</taxon>
        <taxon>Bacillota</taxon>
        <taxon>Bacilli</taxon>
        <taxon>Bacillales</taxon>
        <taxon>Bacillaceae</taxon>
        <taxon>Shouchella</taxon>
    </lineage>
</organism>
<comment type="caution">
    <text evidence="8">The sequence shown here is derived from an EMBL/GenBank/DDBJ whole genome shotgun (WGS) entry which is preliminary data.</text>
</comment>
<dbReference type="GO" id="GO:0005886">
    <property type="term" value="C:plasma membrane"/>
    <property type="evidence" value="ECO:0007669"/>
    <property type="project" value="UniProtKB-SubCell"/>
</dbReference>
<dbReference type="PIRSF" id="PIRSF005419">
    <property type="entry name" value="FlhA"/>
    <property type="match status" value="1"/>
</dbReference>
<proteinExistence type="inferred from homology"/>
<dbReference type="InterPro" id="IPR042194">
    <property type="entry name" value="FHIPEP_1"/>
</dbReference>
<keyword evidence="6 7" id="KW-0472">Membrane</keyword>
<protein>
    <recommendedName>
        <fullName evidence="7">Flagellar biosynthesis protein FlhA</fullName>
    </recommendedName>
</protein>
<evidence type="ECO:0000256" key="4">
    <source>
        <dbReference type="ARBA" id="ARBA00022692"/>
    </source>
</evidence>
<dbReference type="Gene3D" id="1.10.8.540">
    <property type="entry name" value="FHIPEP family, domain 3"/>
    <property type="match status" value="1"/>
</dbReference>
<dbReference type="PANTHER" id="PTHR30161">
    <property type="entry name" value="FLAGELLAR EXPORT PROTEIN, MEMBRANE FLHA SUBUNIT-RELATED"/>
    <property type="match status" value="1"/>
</dbReference>
<feature type="transmembrane region" description="Helical" evidence="7">
    <location>
        <begin position="237"/>
        <end position="259"/>
    </location>
</feature>
<comment type="similarity">
    <text evidence="2 7">Belongs to the FHIPEP (flagella/HR/invasion proteins export pore) family.</text>
</comment>
<dbReference type="AlphaFoldDB" id="A0A268P4A5"/>
<keyword evidence="7" id="KW-1006">Bacterial flagellum protein export</keyword>
<comment type="function">
    <text evidence="7">Required for formation of the rod structure of the flagellar apparatus. Together with FliI and FliH, may constitute the export apparatus of flagellin.</text>
</comment>
<feature type="transmembrane region" description="Helical" evidence="7">
    <location>
        <begin position="37"/>
        <end position="56"/>
    </location>
</feature>
<dbReference type="NCBIfam" id="TIGR01398">
    <property type="entry name" value="FlhA"/>
    <property type="match status" value="1"/>
</dbReference>
<dbReference type="GO" id="GO:0009306">
    <property type="term" value="P:protein secretion"/>
    <property type="evidence" value="ECO:0007669"/>
    <property type="project" value="InterPro"/>
</dbReference>
<keyword evidence="8" id="KW-0966">Cell projection</keyword>
<keyword evidence="7" id="KW-0813">Transport</keyword>
<feature type="transmembrane region" description="Helical" evidence="7">
    <location>
        <begin position="12"/>
        <end position="31"/>
    </location>
</feature>
<name>A0A268P4A5_SHOCL</name>
<keyword evidence="8" id="KW-0282">Flagellum</keyword>
<evidence type="ECO:0000256" key="7">
    <source>
        <dbReference type="RuleBase" id="RU364093"/>
    </source>
</evidence>
<keyword evidence="7" id="KW-1005">Bacterial flagellum biogenesis</keyword>
<evidence type="ECO:0000313" key="9">
    <source>
        <dbReference type="Proteomes" id="UP000216207"/>
    </source>
</evidence>
<sequence length="685" mass="74140">MKKEGDAMKARDLTVLAGVILIIVMLIIPLPPFLLDVLIIFNISLSLLILLVAISTKDALDFSIFPTMLLLVTLFRLGLSVSTTRSILGNAEAGNVIDTFGSFVIGGNAVVGFIVFLILIVIQFIVITKGAERVSEVGARFTLDAMPGKQMSIDADLNAGLISDREAKQRREKIEHEADFYGSMDGASKFVKGDAIASIIIVIINMLGGLMIGMMQMGMDMNTAASTYTLLTVGDGLVTQIPALLISTATGVIVTKAASEGNLSTDLSRQILAYPKLLYVTAATILLLGLATPITKVVTFSIAGLLAFAGYRLSKASLAKANFEEALLEEAPPEEPSGPESVVQLLQMDPIEFEFGYGLIPLADANQGGDLLDRVVMIRKQMALELGSVIPVIRIRDNISLEPNSYTIKVKGAVVAKGEVLLDHYMAMSTGEQDDSIVGIETIEPAFGLPALWVDEDMRDRAEMAGYTVVDPPTVISTHLTEVLKAHAYELLGREETKQLIDHLKESYPTLVEEVTPNPLTTGDIQKVLRNLLREQLSIRNLPVIFEALADYGPLTKDMNVVTEYVRQALSRQITTQLTNGGNELFVITLAAAVEKKIADAIGQNENGSFLALAPADSQAILQNTAKEVQKVAELGRQAVILCSPAVRMHMRQLIERHLPYVPVVSYNELEPDVEVQSVGVVNAE</sequence>
<feature type="transmembrane region" description="Helical" evidence="7">
    <location>
        <begin position="100"/>
        <end position="126"/>
    </location>
</feature>
<gene>
    <name evidence="7 8" type="primary">flhA</name>
    <name evidence="8" type="ORF">CHH72_03960</name>
</gene>
<keyword evidence="4 7" id="KW-0812">Transmembrane</keyword>
<evidence type="ECO:0000256" key="2">
    <source>
        <dbReference type="ARBA" id="ARBA00008835"/>
    </source>
</evidence>
<dbReference type="Gene3D" id="3.40.50.12790">
    <property type="entry name" value="FHIPEP family, domain 4"/>
    <property type="match status" value="1"/>
</dbReference>
<keyword evidence="8" id="KW-0969">Cilium</keyword>
<dbReference type="GO" id="GO:0044780">
    <property type="term" value="P:bacterial-type flagellum assembly"/>
    <property type="evidence" value="ECO:0007669"/>
    <property type="project" value="InterPro"/>
</dbReference>
<feature type="transmembrane region" description="Helical" evidence="7">
    <location>
        <begin position="271"/>
        <end position="291"/>
    </location>
</feature>
<evidence type="ECO:0000313" key="8">
    <source>
        <dbReference type="EMBL" id="PAE90145.1"/>
    </source>
</evidence>
<feature type="transmembrane region" description="Helical" evidence="7">
    <location>
        <begin position="68"/>
        <end position="88"/>
    </location>
</feature>
<dbReference type="InterPro" id="IPR025505">
    <property type="entry name" value="FHIPEP_CS"/>
</dbReference>
<evidence type="ECO:0000256" key="3">
    <source>
        <dbReference type="ARBA" id="ARBA00022475"/>
    </source>
</evidence>
<keyword evidence="5 7" id="KW-1133">Transmembrane helix</keyword>
<dbReference type="Pfam" id="PF00771">
    <property type="entry name" value="FHIPEP"/>
    <property type="match status" value="1"/>
</dbReference>
<evidence type="ECO:0000256" key="6">
    <source>
        <dbReference type="ARBA" id="ARBA00023136"/>
    </source>
</evidence>
<feature type="transmembrane region" description="Helical" evidence="7">
    <location>
        <begin position="195"/>
        <end position="217"/>
    </location>
</feature>
<dbReference type="Gene3D" id="3.40.30.60">
    <property type="entry name" value="FHIPEP family, domain 1"/>
    <property type="match status" value="1"/>
</dbReference>
<comment type="subcellular location">
    <subcellularLocation>
        <location evidence="1 7">Cell membrane</location>
        <topology evidence="1 7">Multi-pass membrane protein</topology>
    </subcellularLocation>
</comment>